<evidence type="ECO:0000259" key="3">
    <source>
        <dbReference type="Pfam" id="PF13739"/>
    </source>
</evidence>
<dbReference type="Pfam" id="PF13739">
    <property type="entry name" value="PdaC"/>
    <property type="match status" value="1"/>
</dbReference>
<dbReference type="Gene3D" id="3.30.565.40">
    <property type="entry name" value="Fervidobacterium nodosum Rt17-B1 like"/>
    <property type="match status" value="1"/>
</dbReference>
<accession>A0A1R0X9I7</accession>
<dbReference type="EMBL" id="MKQP01000021">
    <property type="protein sequence ID" value="OMD31503.1"/>
    <property type="molecule type" value="Genomic_DNA"/>
</dbReference>
<feature type="domain" description="Copper amine oxidase-like N-terminal" evidence="1">
    <location>
        <begin position="60"/>
        <end position="156"/>
    </location>
</feature>
<dbReference type="InterPro" id="IPR012854">
    <property type="entry name" value="Cu_amine_oxidase-like_N"/>
</dbReference>
<evidence type="ECO:0000259" key="1">
    <source>
        <dbReference type="Pfam" id="PF07833"/>
    </source>
</evidence>
<evidence type="ECO:0008006" key="6">
    <source>
        <dbReference type="Google" id="ProtNLM"/>
    </source>
</evidence>
<dbReference type="InterPro" id="IPR036582">
    <property type="entry name" value="Mao_N_sf"/>
</dbReference>
<evidence type="ECO:0000259" key="2">
    <source>
        <dbReference type="Pfam" id="PF11738"/>
    </source>
</evidence>
<name>A0A1R0X9I7_9BACL</name>
<sequence>MMNIISKESVRKWGIGLMSAGLLFGGGLLPSETGYAAASKTENKAIDSRIVLKANGINSLQEGILKEGQAWIPITFMRDVLRLPLAYDKKENAYMIGKGSATAKLMLSSYGTSVWVNNYFIREYEGKLINNRLYVPSGLLNDYMGYKVDWSRAASKLNVVNRPQNALTVTTETYAKDRTEAFIQLDYPKISGLGNSSAQQAINNTLKESVMKFAAGAEQDISDRDGAEPKYTYDSGYVVTYNQNGVISIVMHQYSDTGGAHGMTNREAFTFSLKDGKRLLLGDLFGANPNYKKQLNAKLSKLLKAEDSYLGGFNGLNTEKYFYLKDDKVVLFFQLYEYTAYAAGFPEYTFSFKELLPDDSSPFAGMK</sequence>
<proteinExistence type="predicted"/>
<dbReference type="Pfam" id="PF07833">
    <property type="entry name" value="Cu_amine_oxidN1"/>
    <property type="match status" value="1"/>
</dbReference>
<feature type="domain" description="Deacetylase PdaC" evidence="3">
    <location>
        <begin position="179"/>
        <end position="264"/>
    </location>
</feature>
<dbReference type="AlphaFoldDB" id="A0A1R0X9I7"/>
<dbReference type="SUPFAM" id="SSF55383">
    <property type="entry name" value="Copper amine oxidase, domain N"/>
    <property type="match status" value="1"/>
</dbReference>
<protein>
    <recommendedName>
        <fullName evidence="6">Copper amine oxidase</fullName>
    </recommendedName>
</protein>
<dbReference type="InterPro" id="IPR037126">
    <property type="entry name" value="PdaC/RsiV-like_sf"/>
</dbReference>
<dbReference type="Gene3D" id="3.90.640.20">
    <property type="entry name" value="Heat-shock cognate protein, ATPase"/>
    <property type="match status" value="1"/>
</dbReference>
<feature type="domain" description="DUF3298" evidence="2">
    <location>
        <begin position="283"/>
        <end position="352"/>
    </location>
</feature>
<organism evidence="4 5">
    <name type="scientific">Paenibacillus odorifer</name>
    <dbReference type="NCBI Taxonomy" id="189426"/>
    <lineage>
        <taxon>Bacteria</taxon>
        <taxon>Bacillati</taxon>
        <taxon>Bacillota</taxon>
        <taxon>Bacilli</taxon>
        <taxon>Bacillales</taxon>
        <taxon>Paenibacillaceae</taxon>
        <taxon>Paenibacillus</taxon>
    </lineage>
</organism>
<dbReference type="RefSeq" id="WP_051491492.1">
    <property type="nucleotide sequence ID" value="NZ_CP009428.1"/>
</dbReference>
<evidence type="ECO:0000313" key="5">
    <source>
        <dbReference type="Proteomes" id="UP000187465"/>
    </source>
</evidence>
<evidence type="ECO:0000313" key="4">
    <source>
        <dbReference type="EMBL" id="OMD31503.1"/>
    </source>
</evidence>
<reference evidence="4 5" key="1">
    <citation type="submission" date="2016-10" db="EMBL/GenBank/DDBJ databases">
        <title>Paenibacillus species isolates.</title>
        <authorList>
            <person name="Beno S.M."/>
        </authorList>
    </citation>
    <scope>NUCLEOTIDE SEQUENCE [LARGE SCALE GENOMIC DNA]</scope>
    <source>
        <strain evidence="4 5">FSL H7-0604</strain>
    </source>
</reference>
<gene>
    <name evidence="4" type="ORF">BJP51_18365</name>
</gene>
<dbReference type="InterPro" id="IPR021729">
    <property type="entry name" value="DUF3298"/>
</dbReference>
<comment type="caution">
    <text evidence="4">The sequence shown here is derived from an EMBL/GenBank/DDBJ whole genome shotgun (WGS) entry which is preliminary data.</text>
</comment>
<dbReference type="Proteomes" id="UP000187465">
    <property type="component" value="Unassembled WGS sequence"/>
</dbReference>
<dbReference type="InterPro" id="IPR025303">
    <property type="entry name" value="PdaC"/>
</dbReference>
<dbReference type="Pfam" id="PF11738">
    <property type="entry name" value="DUF3298"/>
    <property type="match status" value="1"/>
</dbReference>
<dbReference type="GeneID" id="31568838"/>